<dbReference type="Proteomes" id="UP001153069">
    <property type="component" value="Unassembled WGS sequence"/>
</dbReference>
<gene>
    <name evidence="2" type="ORF">SEMRO_709_G190890.1</name>
</gene>
<dbReference type="InterPro" id="IPR019410">
    <property type="entry name" value="Methyltransf_16"/>
</dbReference>
<reference evidence="2" key="1">
    <citation type="submission" date="2020-06" db="EMBL/GenBank/DDBJ databases">
        <authorList>
            <consortium name="Plant Systems Biology data submission"/>
        </authorList>
    </citation>
    <scope>NUCLEOTIDE SEQUENCE</scope>
    <source>
        <strain evidence="2">D6</strain>
    </source>
</reference>
<dbReference type="OrthoDB" id="46564at2759"/>
<proteinExistence type="predicted"/>
<feature type="region of interest" description="Disordered" evidence="1">
    <location>
        <begin position="80"/>
        <end position="104"/>
    </location>
</feature>
<dbReference type="PANTHER" id="PTHR14614:SF132">
    <property type="entry name" value="PROTEIN-LYSINE METHYLTRANSFERASE C42C1.13"/>
    <property type="match status" value="1"/>
</dbReference>
<dbReference type="Gene3D" id="3.40.50.150">
    <property type="entry name" value="Vaccinia Virus protein VP39"/>
    <property type="match status" value="1"/>
</dbReference>
<evidence type="ECO:0000256" key="1">
    <source>
        <dbReference type="SAM" id="MobiDB-lite"/>
    </source>
</evidence>
<organism evidence="2 3">
    <name type="scientific">Seminavis robusta</name>
    <dbReference type="NCBI Taxonomy" id="568900"/>
    <lineage>
        <taxon>Eukaryota</taxon>
        <taxon>Sar</taxon>
        <taxon>Stramenopiles</taxon>
        <taxon>Ochrophyta</taxon>
        <taxon>Bacillariophyta</taxon>
        <taxon>Bacillariophyceae</taxon>
        <taxon>Bacillariophycidae</taxon>
        <taxon>Naviculales</taxon>
        <taxon>Naviculaceae</taxon>
        <taxon>Seminavis</taxon>
    </lineage>
</organism>
<dbReference type="CDD" id="cd02440">
    <property type="entry name" value="AdoMet_MTases"/>
    <property type="match status" value="1"/>
</dbReference>
<accession>A0A9N8EB61</accession>
<evidence type="ECO:0000313" key="3">
    <source>
        <dbReference type="Proteomes" id="UP001153069"/>
    </source>
</evidence>
<sequence length="330" mass="37607">MTENASNDKVEEEQDTPWTDDRVRWHEEFQEEHEKQQATTNQADDDEEEEESAFIDPFKDPDPFQSFQFSFQVDTSKITTTCTKSGGDDDDHRKDQHQENEETIKEASRTVDIEIRGYKTGADQVWKSTGLTLWRAAEHLCQYMAKNPDIFQGKSVLELGAGLGLCGILAHKLGARKVCITDGDSDALLHLRENVNTNKTATTINTLPTNNNTVSAHQLIWGKDTTERFLRSKQQQQQPFDVLIASDIIYARCIVEPLWETVDLLLSRRQDNNPPAVFVMAYAKREVPVSIEFVLEYAQAAGFSHKLVDEHPDGIWVYIFQRNNNTNTAL</sequence>
<evidence type="ECO:0000313" key="2">
    <source>
        <dbReference type="EMBL" id="CAB9515345.1"/>
    </source>
</evidence>
<feature type="region of interest" description="Disordered" evidence="1">
    <location>
        <begin position="1"/>
        <end position="62"/>
    </location>
</feature>
<dbReference type="PANTHER" id="PTHR14614">
    <property type="entry name" value="HEPATOCELLULAR CARCINOMA-ASSOCIATED ANTIGEN"/>
    <property type="match status" value="1"/>
</dbReference>
<dbReference type="Pfam" id="PF10294">
    <property type="entry name" value="Methyltransf_16"/>
    <property type="match status" value="1"/>
</dbReference>
<protein>
    <submittedName>
        <fullName evidence="2">And lysine N-methyltransferase EFM7</fullName>
    </submittedName>
</protein>
<feature type="compositionally biased region" description="Acidic residues" evidence="1">
    <location>
        <begin position="43"/>
        <end position="53"/>
    </location>
</feature>
<feature type="compositionally biased region" description="Basic and acidic residues" evidence="1">
    <location>
        <begin position="86"/>
        <end position="104"/>
    </location>
</feature>
<dbReference type="AlphaFoldDB" id="A0A9N8EB61"/>
<feature type="compositionally biased region" description="Basic and acidic residues" evidence="1">
    <location>
        <begin position="19"/>
        <end position="36"/>
    </location>
</feature>
<comment type="caution">
    <text evidence="2">The sequence shown here is derived from an EMBL/GenBank/DDBJ whole genome shotgun (WGS) entry which is preliminary data.</text>
</comment>
<keyword evidence="3" id="KW-1185">Reference proteome</keyword>
<dbReference type="InterPro" id="IPR029063">
    <property type="entry name" value="SAM-dependent_MTases_sf"/>
</dbReference>
<dbReference type="EMBL" id="CAICTM010000708">
    <property type="protein sequence ID" value="CAB9515345.1"/>
    <property type="molecule type" value="Genomic_DNA"/>
</dbReference>
<dbReference type="SUPFAM" id="SSF53335">
    <property type="entry name" value="S-adenosyl-L-methionine-dependent methyltransferases"/>
    <property type="match status" value="1"/>
</dbReference>
<name>A0A9N8EB61_9STRA</name>